<proteinExistence type="predicted"/>
<dbReference type="AlphaFoldDB" id="A0A2T9Y9K8"/>
<organism evidence="1 2">
    <name type="scientific">Smittium simulii</name>
    <dbReference type="NCBI Taxonomy" id="133385"/>
    <lineage>
        <taxon>Eukaryota</taxon>
        <taxon>Fungi</taxon>
        <taxon>Fungi incertae sedis</taxon>
        <taxon>Zoopagomycota</taxon>
        <taxon>Kickxellomycotina</taxon>
        <taxon>Harpellomycetes</taxon>
        <taxon>Harpellales</taxon>
        <taxon>Legeriomycetaceae</taxon>
        <taxon>Smittium</taxon>
    </lineage>
</organism>
<evidence type="ECO:0000313" key="1">
    <source>
        <dbReference type="EMBL" id="PVU89004.1"/>
    </source>
</evidence>
<name>A0A2T9Y9K8_9FUNG</name>
<gene>
    <name evidence="1" type="ORF">BB561_005613</name>
</gene>
<reference evidence="1 2" key="1">
    <citation type="journal article" date="2018" name="MBio">
        <title>Comparative Genomics Reveals the Core Gene Toolbox for the Fungus-Insect Symbiosis.</title>
        <authorList>
            <person name="Wang Y."/>
            <person name="Stata M."/>
            <person name="Wang W."/>
            <person name="Stajich J.E."/>
            <person name="White M.M."/>
            <person name="Moncalvo J.M."/>
        </authorList>
    </citation>
    <scope>NUCLEOTIDE SEQUENCE [LARGE SCALE GENOMIC DNA]</scope>
    <source>
        <strain evidence="1 2">SWE-8-4</strain>
    </source>
</reference>
<feature type="non-terminal residue" evidence="1">
    <location>
        <position position="127"/>
    </location>
</feature>
<dbReference type="EMBL" id="MBFR01000347">
    <property type="protein sequence ID" value="PVU89004.1"/>
    <property type="molecule type" value="Genomic_DNA"/>
</dbReference>
<keyword evidence="2" id="KW-1185">Reference proteome</keyword>
<dbReference type="Proteomes" id="UP000245383">
    <property type="component" value="Unassembled WGS sequence"/>
</dbReference>
<protein>
    <submittedName>
        <fullName evidence="1">Uncharacterized protein</fullName>
    </submittedName>
</protein>
<evidence type="ECO:0000313" key="2">
    <source>
        <dbReference type="Proteomes" id="UP000245383"/>
    </source>
</evidence>
<sequence length="127" mass="14346">MKQSEQHGAMQSLSTSSNKTTIIACFNLNEVSWQAPRRGLKLSSKKICKNPTVRYVNTKLAAAKFVNAIELPRYLMLNSIRLVLIHASQYSLAPLVYLVFEHAPFLSLDPKVADQSEINNEFQYKTS</sequence>
<comment type="caution">
    <text evidence="1">The sequence shown here is derived from an EMBL/GenBank/DDBJ whole genome shotgun (WGS) entry which is preliminary data.</text>
</comment>
<accession>A0A2T9Y9K8</accession>